<keyword evidence="5 6" id="KW-0665">Pyrimidine biosynthesis</keyword>
<keyword evidence="6" id="KW-0460">Magnesium</keyword>
<evidence type="ECO:0000313" key="8">
    <source>
        <dbReference type="EMBL" id="QCO08887.1"/>
    </source>
</evidence>
<dbReference type="Proteomes" id="UP001277471">
    <property type="component" value="Unassembled WGS sequence"/>
</dbReference>
<dbReference type="InterPro" id="IPR000836">
    <property type="entry name" value="PRTase_dom"/>
</dbReference>
<evidence type="ECO:0000256" key="3">
    <source>
        <dbReference type="ARBA" id="ARBA00022676"/>
    </source>
</evidence>
<dbReference type="GO" id="GO:0019856">
    <property type="term" value="P:pyrimidine nucleobase biosynthetic process"/>
    <property type="evidence" value="ECO:0007669"/>
    <property type="project" value="TreeGrafter"/>
</dbReference>
<evidence type="ECO:0000256" key="5">
    <source>
        <dbReference type="ARBA" id="ARBA00022975"/>
    </source>
</evidence>
<comment type="catalytic activity">
    <reaction evidence="6">
        <text>orotidine 5'-phosphate + diphosphate = orotate + 5-phospho-alpha-D-ribose 1-diphosphate</text>
        <dbReference type="Rhea" id="RHEA:10380"/>
        <dbReference type="ChEBI" id="CHEBI:30839"/>
        <dbReference type="ChEBI" id="CHEBI:33019"/>
        <dbReference type="ChEBI" id="CHEBI:57538"/>
        <dbReference type="ChEBI" id="CHEBI:58017"/>
        <dbReference type="EC" id="2.4.2.10"/>
    </reaction>
</comment>
<dbReference type="PANTHER" id="PTHR19278">
    <property type="entry name" value="OROTATE PHOSPHORIBOSYLTRANSFERASE"/>
    <property type="match status" value="1"/>
</dbReference>
<comment type="cofactor">
    <cofactor evidence="6">
        <name>Mg(2+)</name>
        <dbReference type="ChEBI" id="CHEBI:18420"/>
    </cofactor>
</comment>
<dbReference type="GO" id="GO:0000287">
    <property type="term" value="F:magnesium ion binding"/>
    <property type="evidence" value="ECO:0007669"/>
    <property type="project" value="UniProtKB-UniRule"/>
</dbReference>
<dbReference type="GO" id="GO:0004588">
    <property type="term" value="F:orotate phosphoribosyltransferase activity"/>
    <property type="evidence" value="ECO:0007669"/>
    <property type="project" value="UniProtKB-UniRule"/>
</dbReference>
<comment type="subunit">
    <text evidence="6">Homodimer.</text>
</comment>
<reference evidence="8 9" key="1">
    <citation type="submission" date="2018-09" db="EMBL/GenBank/DDBJ databases">
        <title>Whole genome based analysis of evolution and adaptive divergence in Indian and Brazilian strains of Azospirillum brasilense.</title>
        <authorList>
            <person name="Singh C."/>
            <person name="Tripathi A.K."/>
        </authorList>
    </citation>
    <scope>NUCLEOTIDE SEQUENCE [LARGE SCALE GENOMIC DNA]</scope>
    <source>
        <strain evidence="8 9">MTCC4038</strain>
    </source>
</reference>
<feature type="binding site" description="in other chain" evidence="6">
    <location>
        <position position="109"/>
    </location>
    <ligand>
        <name>5-phospho-alpha-D-ribose 1-diphosphate</name>
        <dbReference type="ChEBI" id="CHEBI:58017"/>
        <note>ligand shared between dimeric partners</note>
    </ligand>
</feature>
<name>A0A0P0EPS0_AZOBR</name>
<dbReference type="GeneID" id="56449570"/>
<evidence type="ECO:0000313" key="10">
    <source>
        <dbReference type="Proteomes" id="UP001277471"/>
    </source>
</evidence>
<proteinExistence type="inferred from homology"/>
<dbReference type="Gene3D" id="3.40.50.2020">
    <property type="match status" value="1"/>
</dbReference>
<dbReference type="EMBL" id="JAWXYC010000004">
    <property type="protein sequence ID" value="MDX5952387.1"/>
    <property type="molecule type" value="Genomic_DNA"/>
</dbReference>
<dbReference type="HAMAP" id="MF_01208">
    <property type="entry name" value="PyrE"/>
    <property type="match status" value="1"/>
</dbReference>
<evidence type="ECO:0000313" key="7">
    <source>
        <dbReference type="EMBL" id="MDX5952387.1"/>
    </source>
</evidence>
<dbReference type="KEGG" id="abf:AMK58_13220"/>
<dbReference type="InterPro" id="IPR023031">
    <property type="entry name" value="OPRT"/>
</dbReference>
<protein>
    <recommendedName>
        <fullName evidence="2 6">Orotate phosphoribosyltransferase</fullName>
        <shortName evidence="6">OPRT</shortName>
        <shortName evidence="6">OPRTase</shortName>
        <ecNumber evidence="2 6">2.4.2.10</ecNumber>
    </recommendedName>
</protein>
<dbReference type="AlphaFoldDB" id="A0A0P0EPS0"/>
<dbReference type="CDD" id="cd06223">
    <property type="entry name" value="PRTases_typeI"/>
    <property type="match status" value="1"/>
</dbReference>
<dbReference type="PANTHER" id="PTHR19278:SF9">
    <property type="entry name" value="URIDINE 5'-MONOPHOSPHATE SYNTHASE"/>
    <property type="match status" value="1"/>
</dbReference>
<dbReference type="GO" id="GO:0044205">
    <property type="term" value="P:'de novo' UMP biosynthetic process"/>
    <property type="evidence" value="ECO:0007669"/>
    <property type="project" value="UniProtKB-UniRule"/>
</dbReference>
<comment type="function">
    <text evidence="6">Catalyzes the transfer of a ribosyl phosphate group from 5-phosphoribose 1-diphosphate to orotate, leading to the formation of orotidine monophosphate (OMP).</text>
</comment>
<keyword evidence="10" id="KW-1185">Reference proteome</keyword>
<gene>
    <name evidence="6" type="primary">pyrE</name>
    <name evidence="8" type="ORF">D3868_07455</name>
    <name evidence="7" type="ORF">SIM66_14455</name>
</gene>
<dbReference type="InterPro" id="IPR029057">
    <property type="entry name" value="PRTase-like"/>
</dbReference>
<dbReference type="RefSeq" id="WP_035670769.1">
    <property type="nucleotide sequence ID" value="NZ_CP012914.1"/>
</dbReference>
<dbReference type="EC" id="2.4.2.10" evidence="2 6"/>
<evidence type="ECO:0000256" key="4">
    <source>
        <dbReference type="ARBA" id="ARBA00022679"/>
    </source>
</evidence>
<dbReference type="SUPFAM" id="SSF53271">
    <property type="entry name" value="PRTase-like"/>
    <property type="match status" value="1"/>
</dbReference>
<keyword evidence="3 6" id="KW-0328">Glycosyltransferase</keyword>
<feature type="binding site" description="in other chain" evidence="6">
    <location>
        <begin position="136"/>
        <end position="144"/>
    </location>
    <ligand>
        <name>5-phospho-alpha-D-ribose 1-diphosphate</name>
        <dbReference type="ChEBI" id="CHEBI:58017"/>
        <note>ligand shared between dimeric partners</note>
    </ligand>
</feature>
<keyword evidence="4 6" id="KW-0808">Transferase</keyword>
<evidence type="ECO:0000256" key="6">
    <source>
        <dbReference type="HAMAP-Rule" id="MF_01208"/>
    </source>
</evidence>
<comment type="similarity">
    <text evidence="6">Belongs to the purine/pyrimidine phosphoribosyltransferase family. PyrE subfamily.</text>
</comment>
<dbReference type="EMBL" id="CP032339">
    <property type="protein sequence ID" value="QCO08887.1"/>
    <property type="molecule type" value="Genomic_DNA"/>
</dbReference>
<dbReference type="UniPathway" id="UPA00070">
    <property type="reaction ID" value="UER00119"/>
</dbReference>
<accession>A0A0P0EPS0</accession>
<reference evidence="7 10" key="2">
    <citation type="submission" date="2023-11" db="EMBL/GenBank/DDBJ databases">
        <title>MicrobeMod: A computational toolkit for identifying prokaryotic methylation and restriction-modification with nanopore sequencing.</title>
        <authorList>
            <person name="Crits-Christoph A."/>
            <person name="Kang S.C."/>
            <person name="Lee H."/>
            <person name="Ostrov N."/>
        </authorList>
    </citation>
    <scope>NUCLEOTIDE SEQUENCE [LARGE SCALE GENOMIC DNA]</scope>
    <source>
        <strain evidence="7 10">ATCC 29145</strain>
    </source>
</reference>
<evidence type="ECO:0000256" key="1">
    <source>
        <dbReference type="ARBA" id="ARBA00004889"/>
    </source>
</evidence>
<sequence>MIPDAWDIELREGAASVARHLIETGCVRYDPEHLCNHGSGLVSPVHLEGRRLLSYPAVRDEVLDFGLRMIGQEIGDGELDAIAAAEGAGVPWAALIADRLELPLVFVRKEAPEGLQGYKHRIEGRVEPGWRVLLVEQIAADGHRKARFAQPLKEAGCDVRDLFVLFQYGIFDEIQEHLAPLGITMHALATWWDVLEVANRGHYLDGPAQGEIHAFLHDPKRWTAEHQKGRKSEKAA</sequence>
<feature type="binding site" evidence="6">
    <location>
        <position position="108"/>
    </location>
    <ligand>
        <name>5-phospho-alpha-D-ribose 1-diphosphate</name>
        <dbReference type="ChEBI" id="CHEBI:58017"/>
        <note>ligand shared between dimeric partners</note>
    </ligand>
</feature>
<evidence type="ECO:0000313" key="9">
    <source>
        <dbReference type="Proteomes" id="UP000298774"/>
    </source>
</evidence>
<dbReference type="Proteomes" id="UP000298774">
    <property type="component" value="Chromosome"/>
</dbReference>
<comment type="caution">
    <text evidence="6">Lacks conserved residue(s) required for the propagation of feature annotation.</text>
</comment>
<evidence type="ECO:0000256" key="2">
    <source>
        <dbReference type="ARBA" id="ARBA00011971"/>
    </source>
</evidence>
<organism evidence="8 9">
    <name type="scientific">Azospirillum brasilense</name>
    <dbReference type="NCBI Taxonomy" id="192"/>
    <lineage>
        <taxon>Bacteria</taxon>
        <taxon>Pseudomonadati</taxon>
        <taxon>Pseudomonadota</taxon>
        <taxon>Alphaproteobacteria</taxon>
        <taxon>Rhodospirillales</taxon>
        <taxon>Azospirillaceae</taxon>
        <taxon>Azospirillum</taxon>
    </lineage>
</organism>
<comment type="pathway">
    <text evidence="1 6">Pyrimidine metabolism; UMP biosynthesis via de novo pathway; UMP from orotate: step 1/2.</text>
</comment>